<keyword evidence="2" id="KW-1185">Reference proteome</keyword>
<dbReference type="Gene3D" id="3.40.50.720">
    <property type="entry name" value="NAD(P)-binding Rossmann-like Domain"/>
    <property type="match status" value="1"/>
</dbReference>
<proteinExistence type="predicted"/>
<gene>
    <name evidence="1" type="ORF">F8M49_12485</name>
</gene>
<dbReference type="PANTHER" id="PTHR43796">
    <property type="entry name" value="CARBOXYNORSPERMIDINE SYNTHASE"/>
    <property type="match status" value="1"/>
</dbReference>
<evidence type="ECO:0000313" key="1">
    <source>
        <dbReference type="EMBL" id="MDV2475962.1"/>
    </source>
</evidence>
<dbReference type="EMBL" id="WBMO01000001">
    <property type="protein sequence ID" value="MDV2475962.1"/>
    <property type="molecule type" value="Genomic_DNA"/>
</dbReference>
<dbReference type="PANTHER" id="PTHR43796:SF2">
    <property type="entry name" value="CARBOXYNORSPERMIDINE SYNTHASE"/>
    <property type="match status" value="1"/>
</dbReference>
<dbReference type="Proteomes" id="UP001275440">
    <property type="component" value="Unassembled WGS sequence"/>
</dbReference>
<dbReference type="SUPFAM" id="SSF51735">
    <property type="entry name" value="NAD(P)-binding Rossmann-fold domains"/>
    <property type="match status" value="1"/>
</dbReference>
<organism evidence="1 2">
    <name type="scientific">Rhodococcus zopfii</name>
    <dbReference type="NCBI Taxonomy" id="43772"/>
    <lineage>
        <taxon>Bacteria</taxon>
        <taxon>Bacillati</taxon>
        <taxon>Actinomycetota</taxon>
        <taxon>Actinomycetes</taxon>
        <taxon>Mycobacteriales</taxon>
        <taxon>Nocardiaceae</taxon>
        <taxon>Rhodococcus</taxon>
    </lineage>
</organism>
<reference evidence="1 2" key="1">
    <citation type="submission" date="2019-10" db="EMBL/GenBank/DDBJ databases">
        <title>Draft Genome Assembly of Rhodococcus zopfii DSM44189.</title>
        <authorList>
            <person name="Sutton J.M."/>
            <person name="Akob D.M."/>
            <person name="Bushman T.J."/>
        </authorList>
    </citation>
    <scope>NUCLEOTIDE SEQUENCE [LARGE SCALE GENOMIC DNA]</scope>
    <source>
        <strain evidence="1 2">DSM 44189</strain>
    </source>
</reference>
<dbReference type="InterPro" id="IPR036291">
    <property type="entry name" value="NAD(P)-bd_dom_sf"/>
</dbReference>
<comment type="caution">
    <text evidence="1">The sequence shown here is derived from an EMBL/GenBank/DDBJ whole genome shotgun (WGS) entry which is preliminary data.</text>
</comment>
<sequence>MDDQLVRDNGGPVLIVGGYGTVGSALTELGAAQWPLLLTGRTPENGAELADRYGAAVRRWDLSDPTPFSAGVRAVIGAVNDPNDRVLEAAVREGIPYVDITRWTSRMTRAAATAAVVGPSAPTLFSSAWMGGVTSLVVAALIAERDGDATSVDIAVRWDMADSAGADSVDFMDRLGDDYEVRQSGRPVTVTPLTDPRTVNIAGLPTKVARIDTPEQFTLPTTLGIDTVSTRIGFSSGLATTALLAVKKVGLFRWGRGDRWTSVRRAFLYAPGEGGSARVRIDVDGKGGRTSATIVDPRGQAHLTALGGYLGLRRVLDPAAPAGVTYPELHPDPISVLRSLDDYGVEVLRE</sequence>
<evidence type="ECO:0000313" key="2">
    <source>
        <dbReference type="Proteomes" id="UP001275440"/>
    </source>
</evidence>
<protein>
    <submittedName>
        <fullName evidence="1">Saccharopine dehydrogenase</fullName>
    </submittedName>
</protein>
<accession>A0ABU3WPP2</accession>
<name>A0ABU3WPP2_9NOCA</name>